<keyword evidence="2" id="KW-1185">Reference proteome</keyword>
<organism evidence="1 2">
    <name type="scientific">Sphenostylis stenocarpa</name>
    <dbReference type="NCBI Taxonomy" id="92480"/>
    <lineage>
        <taxon>Eukaryota</taxon>
        <taxon>Viridiplantae</taxon>
        <taxon>Streptophyta</taxon>
        <taxon>Embryophyta</taxon>
        <taxon>Tracheophyta</taxon>
        <taxon>Spermatophyta</taxon>
        <taxon>Magnoliopsida</taxon>
        <taxon>eudicotyledons</taxon>
        <taxon>Gunneridae</taxon>
        <taxon>Pentapetalae</taxon>
        <taxon>rosids</taxon>
        <taxon>fabids</taxon>
        <taxon>Fabales</taxon>
        <taxon>Fabaceae</taxon>
        <taxon>Papilionoideae</taxon>
        <taxon>50 kb inversion clade</taxon>
        <taxon>NPAAA clade</taxon>
        <taxon>indigoferoid/millettioid clade</taxon>
        <taxon>Phaseoleae</taxon>
        <taxon>Sphenostylis</taxon>
    </lineage>
</organism>
<dbReference type="EMBL" id="OY731402">
    <property type="protein sequence ID" value="CAJ1957002.1"/>
    <property type="molecule type" value="Genomic_DNA"/>
</dbReference>
<dbReference type="AlphaFoldDB" id="A0AA86SFS7"/>
<dbReference type="Gramene" id="rna-AYBTSS11_LOCUS16966">
    <property type="protein sequence ID" value="CAJ1957002.1"/>
    <property type="gene ID" value="gene-AYBTSS11_LOCUS16966"/>
</dbReference>
<evidence type="ECO:0000313" key="2">
    <source>
        <dbReference type="Proteomes" id="UP001189624"/>
    </source>
</evidence>
<dbReference type="Proteomes" id="UP001189624">
    <property type="component" value="Chromosome 5"/>
</dbReference>
<accession>A0AA86SFS7</accession>
<sequence>VKGEACRRIYDSSSSSINPTLEEAPKKFSLCGGVHARVVSIACPTLYLYVK</sequence>
<feature type="non-terminal residue" evidence="1">
    <location>
        <position position="1"/>
    </location>
</feature>
<reference evidence="1" key="1">
    <citation type="submission" date="2023-10" db="EMBL/GenBank/DDBJ databases">
        <authorList>
            <person name="Domelevo Entfellner J.-B."/>
        </authorList>
    </citation>
    <scope>NUCLEOTIDE SEQUENCE</scope>
</reference>
<evidence type="ECO:0000313" key="1">
    <source>
        <dbReference type="EMBL" id="CAJ1957002.1"/>
    </source>
</evidence>
<feature type="non-terminal residue" evidence="1">
    <location>
        <position position="51"/>
    </location>
</feature>
<name>A0AA86SFS7_9FABA</name>
<gene>
    <name evidence="1" type="ORF">AYBTSS11_LOCUS16966</name>
</gene>
<proteinExistence type="predicted"/>
<protein>
    <submittedName>
        <fullName evidence="1">Uncharacterized protein</fullName>
    </submittedName>
</protein>